<sequence>MLYYENLEEIIFSKHQLLDNPDELVVISGYLGPAPIKRLKELPLNTVVIGGMYSQGVNKNLFSSLDKIKQDDDGLTLLFSKIDIHSKIYIWKKKGKIISALIGSANFSRNGLCTDFRESLADATSDTFQPLNKYLQMIVDNSTSKPNIVEKIANQIDFEYQTDKTVTQNLNLQFSYDIPLFATKNGQNCVPEKSGLNWGFSDGHTAIGDAYIKIPKELLRQQAELIPPFDKHYIPTSKKKRNSDPIEIIWDDGTIMEASLEGEQNLDDLIYPKQLTSYSKNRPVLDGERISAKSILGRYLRNRLNVDVDELITMQTLNNYGRTTITLSLIEQGLYYADFSVK</sequence>
<dbReference type="EMBL" id="MXAN01000010">
    <property type="protein sequence ID" value="OPH38862.1"/>
    <property type="molecule type" value="Genomic_DNA"/>
</dbReference>
<name>A0A1V4H1S2_MORLA</name>
<reference evidence="4" key="1">
    <citation type="submission" date="2017-03" db="EMBL/GenBank/DDBJ databases">
        <title>Draft genome sequence of Moraxella equi CCUG 4950T type strain.</title>
        <authorList>
            <person name="Salva-Serra F."/>
            <person name="Engstrom-Jakobsson H."/>
            <person name="Thorell K."/>
            <person name="Jaen-Luchoro D."/>
            <person name="Gonzales-Siles L."/>
            <person name="Karlsson R."/>
            <person name="Yazdan S."/>
            <person name="Boulund F."/>
            <person name="Johnning A."/>
            <person name="Engstrand L."/>
            <person name="Kristiansson E."/>
            <person name="Moore E."/>
        </authorList>
    </citation>
    <scope>NUCLEOTIDE SEQUENCE [LARGE SCALE GENOMIC DNA]</scope>
    <source>
        <strain evidence="4">CCUG 4441</strain>
    </source>
</reference>
<protein>
    <submittedName>
        <fullName evidence="3">NgoFVII family restriction endonuclease</fullName>
    </submittedName>
</protein>
<dbReference type="GO" id="GO:0004519">
    <property type="term" value="F:endonuclease activity"/>
    <property type="evidence" value="ECO:0007669"/>
    <property type="project" value="UniProtKB-KW"/>
</dbReference>
<feature type="domain" description="Restriction endonuclease type II NgoFVII C-terminal B3-like DNA-binding" evidence="2">
    <location>
        <begin position="187"/>
        <end position="330"/>
    </location>
</feature>
<dbReference type="Pfam" id="PF09565">
    <property type="entry name" value="RE_NgoFVII"/>
    <property type="match status" value="1"/>
</dbReference>
<keyword evidence="3" id="KW-0378">Hydrolase</keyword>
<evidence type="ECO:0000259" key="1">
    <source>
        <dbReference type="Pfam" id="PF09565"/>
    </source>
</evidence>
<dbReference type="Pfam" id="PF20731">
    <property type="entry name" value="RE_NgoFVII_C"/>
    <property type="match status" value="1"/>
</dbReference>
<proteinExistence type="predicted"/>
<keyword evidence="3" id="KW-0540">Nuclease</keyword>
<keyword evidence="3" id="KW-0255">Endonuclease</keyword>
<evidence type="ECO:0000259" key="2">
    <source>
        <dbReference type="Pfam" id="PF20731"/>
    </source>
</evidence>
<evidence type="ECO:0000313" key="4">
    <source>
        <dbReference type="Proteomes" id="UP000191025"/>
    </source>
</evidence>
<gene>
    <name evidence="3" type="ORF">B5J94_02180</name>
</gene>
<dbReference type="AlphaFoldDB" id="A0A1V4H1S2"/>
<feature type="domain" description="Restriction endonuclease type II NgoFVII N-terminal" evidence="1">
    <location>
        <begin position="6"/>
        <end position="144"/>
    </location>
</feature>
<dbReference type="InterPro" id="IPR048923">
    <property type="entry name" value="RE_NgoFVII_C"/>
</dbReference>
<dbReference type="CDD" id="cd09117">
    <property type="entry name" value="PLDc_Bfil_DEXD_like"/>
    <property type="match status" value="1"/>
</dbReference>
<evidence type="ECO:0000313" key="3">
    <source>
        <dbReference type="EMBL" id="OPH38862.1"/>
    </source>
</evidence>
<dbReference type="Proteomes" id="UP000191025">
    <property type="component" value="Unassembled WGS sequence"/>
</dbReference>
<accession>A0A1V4H1S2</accession>
<dbReference type="InterPro" id="IPR019065">
    <property type="entry name" value="RE_NgoFVII_N"/>
</dbReference>
<comment type="caution">
    <text evidence="3">The sequence shown here is derived from an EMBL/GenBank/DDBJ whole genome shotgun (WGS) entry which is preliminary data.</text>
</comment>
<dbReference type="Gene3D" id="3.30.870.10">
    <property type="entry name" value="Endonuclease Chain A"/>
    <property type="match status" value="1"/>
</dbReference>
<dbReference type="RefSeq" id="WP_062498825.1">
    <property type="nucleotide sequence ID" value="NZ_MXAN01000010.1"/>
</dbReference>
<organism evidence="3 4">
    <name type="scientific">Moraxella lacunata</name>
    <dbReference type="NCBI Taxonomy" id="477"/>
    <lineage>
        <taxon>Bacteria</taxon>
        <taxon>Pseudomonadati</taxon>
        <taxon>Pseudomonadota</taxon>
        <taxon>Gammaproteobacteria</taxon>
        <taxon>Moraxellales</taxon>
        <taxon>Moraxellaceae</taxon>
        <taxon>Moraxella</taxon>
    </lineage>
</organism>